<dbReference type="OrthoDB" id="9815533at2"/>
<dbReference type="AlphaFoldDB" id="A0A085VI62"/>
<sequence>MKLVAYLRQVRPSHALFTVLVAAILLYLILPVLIVVPMSFSEARFLQFPPKEWSLRWYEAFFQSAEWMSAARVSLITAAVTTVVSLPVGMAAAYAINSSSLKVVRTLQIILLLPMMVPIILIAAGVFFVYARIGLISTMTGLILAHIMLALPYVIIALLAGLRNFDMSQEMVARSLGMNRFRAFMAVTLPQIKPSLVSATLFAFITSLDETVVALFISGGDNQTLTKRMFTALRDEIDPTIAAISSILILASLLLVVIAGRNKQT</sequence>
<reference evidence="10 11" key="1">
    <citation type="submission" date="2014-07" db="EMBL/GenBank/DDBJ databases">
        <title>Draft Genome Sequences of Environmental Pseudomonas syringae strains.</title>
        <authorList>
            <person name="Baltrus D.A."/>
            <person name="Berge O."/>
            <person name="Morris C."/>
        </authorList>
    </citation>
    <scope>NUCLEOTIDE SEQUENCE [LARGE SCALE GENOMIC DNA]</scope>
    <source>
        <strain evidence="10 11">GAW0119</strain>
    </source>
</reference>
<feature type="transmembrane region" description="Helical" evidence="8">
    <location>
        <begin position="240"/>
        <end position="260"/>
    </location>
</feature>
<evidence type="ECO:0000313" key="10">
    <source>
        <dbReference type="EMBL" id="KFE55125.1"/>
    </source>
</evidence>
<dbReference type="InterPro" id="IPR035906">
    <property type="entry name" value="MetI-like_sf"/>
</dbReference>
<feature type="transmembrane region" description="Helical" evidence="8">
    <location>
        <begin position="183"/>
        <end position="205"/>
    </location>
</feature>
<feature type="transmembrane region" description="Helical" evidence="8">
    <location>
        <begin position="75"/>
        <end position="97"/>
    </location>
</feature>
<keyword evidence="5 8" id="KW-0812">Transmembrane</keyword>
<dbReference type="PANTHER" id="PTHR43357">
    <property type="entry name" value="INNER MEMBRANE ABC TRANSPORTER PERMEASE PROTEIN YDCV"/>
    <property type="match status" value="1"/>
</dbReference>
<dbReference type="PROSITE" id="PS50928">
    <property type="entry name" value="ABC_TM1"/>
    <property type="match status" value="1"/>
</dbReference>
<evidence type="ECO:0000256" key="7">
    <source>
        <dbReference type="ARBA" id="ARBA00023136"/>
    </source>
</evidence>
<dbReference type="GO" id="GO:0005886">
    <property type="term" value="C:plasma membrane"/>
    <property type="evidence" value="ECO:0007669"/>
    <property type="project" value="UniProtKB-SubCell"/>
</dbReference>
<keyword evidence="6 8" id="KW-1133">Transmembrane helix</keyword>
<feature type="domain" description="ABC transmembrane type-1" evidence="9">
    <location>
        <begin position="71"/>
        <end position="259"/>
    </location>
</feature>
<feature type="transmembrane region" description="Helical" evidence="8">
    <location>
        <begin position="109"/>
        <end position="131"/>
    </location>
</feature>
<evidence type="ECO:0000313" key="11">
    <source>
        <dbReference type="Proteomes" id="UP000028631"/>
    </source>
</evidence>
<evidence type="ECO:0000256" key="3">
    <source>
        <dbReference type="ARBA" id="ARBA00022475"/>
    </source>
</evidence>
<keyword evidence="7 8" id="KW-0472">Membrane</keyword>
<name>A0A085VI62_PSESX</name>
<dbReference type="EMBL" id="JPQU01000037">
    <property type="protein sequence ID" value="KFE55125.1"/>
    <property type="molecule type" value="Genomic_DNA"/>
</dbReference>
<dbReference type="Pfam" id="PF00528">
    <property type="entry name" value="BPD_transp_1"/>
    <property type="match status" value="1"/>
</dbReference>
<comment type="subcellular location">
    <subcellularLocation>
        <location evidence="1">Cell inner membrane</location>
        <topology evidence="1">Multi-pass membrane protein</topology>
    </subcellularLocation>
    <subcellularLocation>
        <location evidence="8">Cell membrane</location>
        <topology evidence="8">Multi-pass membrane protein</topology>
    </subcellularLocation>
</comment>
<evidence type="ECO:0000256" key="5">
    <source>
        <dbReference type="ARBA" id="ARBA00022692"/>
    </source>
</evidence>
<keyword evidence="11" id="KW-1185">Reference proteome</keyword>
<evidence type="ECO:0000256" key="4">
    <source>
        <dbReference type="ARBA" id="ARBA00022519"/>
    </source>
</evidence>
<proteinExistence type="inferred from homology"/>
<evidence type="ECO:0000259" key="9">
    <source>
        <dbReference type="PROSITE" id="PS50928"/>
    </source>
</evidence>
<evidence type="ECO:0000256" key="1">
    <source>
        <dbReference type="ARBA" id="ARBA00004429"/>
    </source>
</evidence>
<keyword evidence="2 8" id="KW-0813">Transport</keyword>
<evidence type="ECO:0000256" key="6">
    <source>
        <dbReference type="ARBA" id="ARBA00022989"/>
    </source>
</evidence>
<evidence type="ECO:0000256" key="2">
    <source>
        <dbReference type="ARBA" id="ARBA00022448"/>
    </source>
</evidence>
<feature type="transmembrane region" description="Helical" evidence="8">
    <location>
        <begin position="15"/>
        <end position="40"/>
    </location>
</feature>
<dbReference type="RefSeq" id="WP_080290312.1">
    <property type="nucleotide sequence ID" value="NZ_JPQU01000037.1"/>
</dbReference>
<dbReference type="InterPro" id="IPR000515">
    <property type="entry name" value="MetI-like"/>
</dbReference>
<dbReference type="CDD" id="cd06261">
    <property type="entry name" value="TM_PBP2"/>
    <property type="match status" value="1"/>
</dbReference>
<keyword evidence="3" id="KW-1003">Cell membrane</keyword>
<dbReference type="PATRIC" id="fig|317.175.peg.2853"/>
<organism evidence="10 11">
    <name type="scientific">Pseudomonas syringae</name>
    <dbReference type="NCBI Taxonomy" id="317"/>
    <lineage>
        <taxon>Bacteria</taxon>
        <taxon>Pseudomonadati</taxon>
        <taxon>Pseudomonadota</taxon>
        <taxon>Gammaproteobacteria</taxon>
        <taxon>Pseudomonadales</taxon>
        <taxon>Pseudomonadaceae</taxon>
        <taxon>Pseudomonas</taxon>
    </lineage>
</organism>
<comment type="similarity">
    <text evidence="8">Belongs to the binding-protein-dependent transport system permease family.</text>
</comment>
<dbReference type="SUPFAM" id="SSF161098">
    <property type="entry name" value="MetI-like"/>
    <property type="match status" value="1"/>
</dbReference>
<keyword evidence="4" id="KW-0997">Cell inner membrane</keyword>
<protein>
    <submittedName>
        <fullName evidence="10">ABC transporter permease</fullName>
    </submittedName>
</protein>
<feature type="transmembrane region" description="Helical" evidence="8">
    <location>
        <begin position="143"/>
        <end position="162"/>
    </location>
</feature>
<dbReference type="Gene3D" id="1.10.3720.10">
    <property type="entry name" value="MetI-like"/>
    <property type="match status" value="1"/>
</dbReference>
<accession>A0A085VI62</accession>
<evidence type="ECO:0000256" key="8">
    <source>
        <dbReference type="RuleBase" id="RU363032"/>
    </source>
</evidence>
<dbReference type="Proteomes" id="UP000028631">
    <property type="component" value="Unassembled WGS sequence"/>
</dbReference>
<dbReference type="GO" id="GO:0055085">
    <property type="term" value="P:transmembrane transport"/>
    <property type="evidence" value="ECO:0007669"/>
    <property type="project" value="InterPro"/>
</dbReference>
<comment type="caution">
    <text evidence="10">The sequence shown here is derived from an EMBL/GenBank/DDBJ whole genome shotgun (WGS) entry which is preliminary data.</text>
</comment>
<gene>
    <name evidence="10" type="ORF">IV01_13730</name>
</gene>
<dbReference type="PANTHER" id="PTHR43357:SF4">
    <property type="entry name" value="INNER MEMBRANE ABC TRANSPORTER PERMEASE PROTEIN YDCV"/>
    <property type="match status" value="1"/>
</dbReference>